<sequence length="93" mass="10105">MQGFRVTKISELADVFDKAVAFGKTEPVLIDARISGDRPVPTEALQLDPTTNTPEQIAAFKARFEAEDLQPLRDFLVANDVVVGDANVENGGF</sequence>
<name>A0A0D1JIV0_9LACO</name>
<evidence type="ECO:0000313" key="2">
    <source>
        <dbReference type="Proteomes" id="UP000032287"/>
    </source>
</evidence>
<gene>
    <name evidence="1" type="primary">pox5_3</name>
    <name evidence="1" type="ORF">QX99_00778</name>
</gene>
<dbReference type="EC" id="1.2.3.3" evidence="1"/>
<dbReference type="SUPFAM" id="SSF52518">
    <property type="entry name" value="Thiamin diphosphate-binding fold (THDP-binding)"/>
    <property type="match status" value="1"/>
</dbReference>
<dbReference type="PATRIC" id="fig|137591.25.peg.748"/>
<organism evidence="1 2">
    <name type="scientific">Weissella cibaria</name>
    <dbReference type="NCBI Taxonomy" id="137591"/>
    <lineage>
        <taxon>Bacteria</taxon>
        <taxon>Bacillati</taxon>
        <taxon>Bacillota</taxon>
        <taxon>Bacilli</taxon>
        <taxon>Lactobacillales</taxon>
        <taxon>Lactobacillaceae</taxon>
        <taxon>Weissella</taxon>
    </lineage>
</organism>
<accession>A0A0D1JIV0</accession>
<protein>
    <submittedName>
        <fullName evidence="1">Pox5_3 protein</fullName>
        <ecNumber evidence="1">1.2.3.3</ecNumber>
    </submittedName>
</protein>
<dbReference type="EMBL" id="JWHU01000010">
    <property type="protein sequence ID" value="KIU21318.1"/>
    <property type="molecule type" value="Genomic_DNA"/>
</dbReference>
<dbReference type="Gene3D" id="1.10.10.940">
    <property type="match status" value="1"/>
</dbReference>
<reference evidence="1 2" key="1">
    <citation type="journal article" date="2015" name="Microbiology (Mosc.)">
        <title>Genomics of the Weissella cibaria species with an examination of its metabolic traits.</title>
        <authorList>
            <person name="Lynch K.M."/>
            <person name="Lucid A."/>
            <person name="Arendt E.K."/>
            <person name="Sleator R.D."/>
            <person name="Lucey B."/>
            <person name="Coffey A."/>
        </authorList>
    </citation>
    <scope>NUCLEOTIDE SEQUENCE [LARGE SCALE GENOMIC DNA]</scope>
    <source>
        <strain evidence="1 2">MG1</strain>
    </source>
</reference>
<dbReference type="InterPro" id="IPR029061">
    <property type="entry name" value="THDP-binding"/>
</dbReference>
<dbReference type="GO" id="GO:0047112">
    <property type="term" value="F:pyruvate oxidase activity"/>
    <property type="evidence" value="ECO:0007669"/>
    <property type="project" value="UniProtKB-EC"/>
</dbReference>
<comment type="caution">
    <text evidence="1">The sequence shown here is derived from an EMBL/GenBank/DDBJ whole genome shotgun (WGS) entry which is preliminary data.</text>
</comment>
<evidence type="ECO:0000313" key="1">
    <source>
        <dbReference type="EMBL" id="KIU21318.1"/>
    </source>
</evidence>
<proteinExistence type="predicted"/>
<keyword evidence="1" id="KW-0560">Oxidoreductase</keyword>
<dbReference type="AlphaFoldDB" id="A0A0D1JIV0"/>
<keyword evidence="2" id="KW-1185">Reference proteome</keyword>
<dbReference type="Proteomes" id="UP000032287">
    <property type="component" value="Unassembled WGS sequence"/>
</dbReference>